<evidence type="ECO:0000313" key="6">
    <source>
        <dbReference type="EMBL" id="MBP2414783.1"/>
    </source>
</evidence>
<evidence type="ECO:0000256" key="3">
    <source>
        <dbReference type="ARBA" id="ARBA00023163"/>
    </source>
</evidence>
<protein>
    <submittedName>
        <fullName evidence="6">DNA-binding LacI/PurR family transcriptional regulator</fullName>
    </submittedName>
</protein>
<reference evidence="6 7" key="1">
    <citation type="submission" date="2021-03" db="EMBL/GenBank/DDBJ databases">
        <title>Sequencing the genomes of 1000 actinobacteria strains.</title>
        <authorList>
            <person name="Klenk H.-P."/>
        </authorList>
    </citation>
    <scope>NUCLEOTIDE SEQUENCE [LARGE SCALE GENOMIC DNA]</scope>
    <source>
        <strain evidence="6 7">DSM 16005</strain>
    </source>
</reference>
<evidence type="ECO:0000256" key="1">
    <source>
        <dbReference type="ARBA" id="ARBA00023015"/>
    </source>
</evidence>
<dbReference type="InterPro" id="IPR046335">
    <property type="entry name" value="LacI/GalR-like_sensor"/>
</dbReference>
<sequence>MSEVQRATIQDVALLSGLSICTVSRALRGLPNVSEAAQAKVAGAAAKLGYVASAAASRLAGGSTRSVAIITPTATTWFFAHAVEAAEQVFADSGLDTMLISLRNDPAVHSRIFADLSGLAQKVDGVLLLNVELTEGQIHALDASSLAVASVGMHDVPWDNVGIDNVQAARTATEHLLDLGHWDLAILCDREKGARSVLTATDRLRGFTEALAGHDLTVDADLVVGAPSTIDGGRRAMSELIENRRVPTAVFAGCDETAFGAMAALREHGLSAPRNISIVGLDEHPMSHFLGLSTVQQPVADQGAFGANLLVERLHNPETAPEPASHLLPTSLMVRDSSRRRR</sequence>
<dbReference type="PROSITE" id="PS50932">
    <property type="entry name" value="HTH_LACI_2"/>
    <property type="match status" value="1"/>
</dbReference>
<organism evidence="6 7">
    <name type="scientific">Arthrobacter stackebrandtii</name>
    <dbReference type="NCBI Taxonomy" id="272161"/>
    <lineage>
        <taxon>Bacteria</taxon>
        <taxon>Bacillati</taxon>
        <taxon>Actinomycetota</taxon>
        <taxon>Actinomycetes</taxon>
        <taxon>Micrococcales</taxon>
        <taxon>Micrococcaceae</taxon>
        <taxon>Arthrobacter</taxon>
    </lineage>
</organism>
<dbReference type="SUPFAM" id="SSF47413">
    <property type="entry name" value="lambda repressor-like DNA-binding domains"/>
    <property type="match status" value="1"/>
</dbReference>
<dbReference type="Gene3D" id="3.40.50.2300">
    <property type="match status" value="2"/>
</dbReference>
<feature type="domain" description="HTH lacI-type" evidence="5">
    <location>
        <begin position="7"/>
        <end position="61"/>
    </location>
</feature>
<keyword evidence="7" id="KW-1185">Reference proteome</keyword>
<dbReference type="InterPro" id="IPR000843">
    <property type="entry name" value="HTH_LacI"/>
</dbReference>
<dbReference type="CDD" id="cd01392">
    <property type="entry name" value="HTH_LacI"/>
    <property type="match status" value="1"/>
</dbReference>
<evidence type="ECO:0000259" key="5">
    <source>
        <dbReference type="PROSITE" id="PS50932"/>
    </source>
</evidence>
<accession>A0ABS4Z169</accession>
<dbReference type="Gene3D" id="1.10.260.40">
    <property type="entry name" value="lambda repressor-like DNA-binding domains"/>
    <property type="match status" value="1"/>
</dbReference>
<dbReference type="Pfam" id="PF13377">
    <property type="entry name" value="Peripla_BP_3"/>
    <property type="match status" value="1"/>
</dbReference>
<proteinExistence type="predicted"/>
<dbReference type="EMBL" id="JAGIOI010000001">
    <property type="protein sequence ID" value="MBP2414783.1"/>
    <property type="molecule type" value="Genomic_DNA"/>
</dbReference>
<evidence type="ECO:0000313" key="7">
    <source>
        <dbReference type="Proteomes" id="UP000711614"/>
    </source>
</evidence>
<name>A0ABS4Z169_9MICC</name>
<dbReference type="Pfam" id="PF00356">
    <property type="entry name" value="LacI"/>
    <property type="match status" value="1"/>
</dbReference>
<keyword evidence="2 6" id="KW-0238">DNA-binding</keyword>
<dbReference type="PANTHER" id="PTHR30146">
    <property type="entry name" value="LACI-RELATED TRANSCRIPTIONAL REPRESSOR"/>
    <property type="match status" value="1"/>
</dbReference>
<dbReference type="GO" id="GO:0003677">
    <property type="term" value="F:DNA binding"/>
    <property type="evidence" value="ECO:0007669"/>
    <property type="project" value="UniProtKB-KW"/>
</dbReference>
<evidence type="ECO:0000256" key="2">
    <source>
        <dbReference type="ARBA" id="ARBA00023125"/>
    </source>
</evidence>
<keyword evidence="1" id="KW-0805">Transcription regulation</keyword>
<comment type="caution">
    <text evidence="6">The sequence shown here is derived from an EMBL/GenBank/DDBJ whole genome shotgun (WGS) entry which is preliminary data.</text>
</comment>
<dbReference type="Proteomes" id="UP000711614">
    <property type="component" value="Unassembled WGS sequence"/>
</dbReference>
<evidence type="ECO:0000256" key="4">
    <source>
        <dbReference type="SAM" id="MobiDB-lite"/>
    </source>
</evidence>
<keyword evidence="3" id="KW-0804">Transcription</keyword>
<gene>
    <name evidence="6" type="ORF">JOF48_003582</name>
</gene>
<dbReference type="PANTHER" id="PTHR30146:SF109">
    <property type="entry name" value="HTH-TYPE TRANSCRIPTIONAL REGULATOR GALS"/>
    <property type="match status" value="1"/>
</dbReference>
<dbReference type="RefSeq" id="WP_209683151.1">
    <property type="nucleotide sequence ID" value="NZ_JAGIOI010000001.1"/>
</dbReference>
<dbReference type="SMART" id="SM00354">
    <property type="entry name" value="HTH_LACI"/>
    <property type="match status" value="1"/>
</dbReference>
<feature type="region of interest" description="Disordered" evidence="4">
    <location>
        <begin position="319"/>
        <end position="342"/>
    </location>
</feature>
<dbReference type="SUPFAM" id="SSF53822">
    <property type="entry name" value="Periplasmic binding protein-like I"/>
    <property type="match status" value="1"/>
</dbReference>
<dbReference type="InterPro" id="IPR010982">
    <property type="entry name" value="Lambda_DNA-bd_dom_sf"/>
</dbReference>
<dbReference type="CDD" id="cd06267">
    <property type="entry name" value="PBP1_LacI_sugar_binding-like"/>
    <property type="match status" value="1"/>
</dbReference>
<dbReference type="InterPro" id="IPR028082">
    <property type="entry name" value="Peripla_BP_I"/>
</dbReference>